<dbReference type="InterPro" id="IPR036397">
    <property type="entry name" value="RNaseH_sf"/>
</dbReference>
<protein>
    <submittedName>
        <fullName evidence="1">RuvC</fullName>
    </submittedName>
</protein>
<evidence type="ECO:0000313" key="1">
    <source>
        <dbReference type="EMBL" id="DAF47360.1"/>
    </source>
</evidence>
<organism evidence="1">
    <name type="scientific">Phage sp. ctGns7</name>
    <dbReference type="NCBI Taxonomy" id="2828003"/>
    <lineage>
        <taxon>Viruses</taxon>
    </lineage>
</organism>
<name>A0A8S5S8X2_9VIRU</name>
<dbReference type="InterPro" id="IPR012337">
    <property type="entry name" value="RNaseH-like_sf"/>
</dbReference>
<accession>A0A8S5S8X2</accession>
<dbReference type="Gene3D" id="3.30.420.10">
    <property type="entry name" value="Ribonuclease H-like superfamily/Ribonuclease H"/>
    <property type="match status" value="1"/>
</dbReference>
<proteinExistence type="predicted"/>
<reference evidence="1" key="1">
    <citation type="journal article" date="2021" name="Proc. Natl. Acad. Sci. U.S.A.">
        <title>A Catalog of Tens of Thousands of Viruses from Human Metagenomes Reveals Hidden Associations with Chronic Diseases.</title>
        <authorList>
            <person name="Tisza M.J."/>
            <person name="Buck C.B."/>
        </authorList>
    </citation>
    <scope>NUCLEOTIDE SEQUENCE</scope>
    <source>
        <strain evidence="1">CtGns7</strain>
    </source>
</reference>
<dbReference type="SUPFAM" id="SSF53098">
    <property type="entry name" value="Ribonuclease H-like"/>
    <property type="match status" value="1"/>
</dbReference>
<sequence length="181" mass="20692">MISLGLDMSSTKSGYGLFKDDKLIDYGVWAIPKDIVDWRDRAFWMGDRLKEFIVTHKIDIIYIEDVPLIMKNPQTLKILAFLQGIIAGIVTAFDIKVEYIAVSKWRADLGLFTGKRKDTERELMKQSSIEYANKTFGLDLIWKSKTSKYNQDDIADAINIAYSQIKPKNNNAFGRKSKVGD</sequence>
<dbReference type="EMBL" id="BK032555">
    <property type="protein sequence ID" value="DAF47360.1"/>
    <property type="molecule type" value="Genomic_DNA"/>
</dbReference>
<dbReference type="GO" id="GO:0003676">
    <property type="term" value="F:nucleic acid binding"/>
    <property type="evidence" value="ECO:0007669"/>
    <property type="project" value="InterPro"/>
</dbReference>